<feature type="compositionally biased region" description="Low complexity" evidence="3">
    <location>
        <begin position="546"/>
        <end position="559"/>
    </location>
</feature>
<feature type="compositionally biased region" description="Low complexity" evidence="3">
    <location>
        <begin position="612"/>
        <end position="629"/>
    </location>
</feature>
<feature type="compositionally biased region" description="Pro residues" evidence="3">
    <location>
        <begin position="564"/>
        <end position="579"/>
    </location>
</feature>
<feature type="region of interest" description="Disordered" evidence="3">
    <location>
        <begin position="496"/>
        <end position="687"/>
    </location>
</feature>
<evidence type="ECO:0000256" key="1">
    <source>
        <dbReference type="ARBA" id="ARBA00004123"/>
    </source>
</evidence>
<sequence length="755" mass="81597">MANMAGMNPMPGGPVGGVPMMNSASTAPRTESLESVYIQLNTCIYDYFIKRGQYDAARVLLNDESVKLDTDADPKTSPGHVNGVDGDTSMTDSKDEKLKIPDEFPRPRVPVDSANSFLFEWFSLFWDIFGAQRRRGNYNPMAHQFVQQSQNLMRMREQANQNFLRQPNMLMQNQMANMRRNGVQGMNLQKTVLQNNTTMNPQQMAQLQLQSKMQREHSDMDINGHRAQSPSSAENAPSPSKRPRLEGAQPAGQQMVPNGRAPGQMPGQMNLMQNGINARGMNTTQFQAFQQQAGQTAAQQQKSMQVYAQNLLLHHSSSAMNNQGIPNGLMNNGFMPNQTDMMPQLSDGQTVPMINGQFLTADMAGMPRPGMPGTNQSGNHALQDYQMQLMLLEQQNKRRLMMARQEQNNMHPDGQPMAGQPGLPPGTSPQGSRTGASPNPSEQMKRGTPKMPQTGLPASPGAGDIQGRASPAAMNFATGQMTPDMNNAFYNMKPDGMVGGPNGMRPPTSNQTPFNPQMNQAMQQGPNARMPGANWPTGPQGPPMVAQQSPATQAAPTPQERNAMPPPSAPPAGNKPPSPQQGAAPPTPQQANKPAPKGKKDTEKNRKRPNKKNAAAANANTAATPSSEAEPPPTPTPSTPITPQHPSSFNKNGINATTTAQQPQPTSAPAPPIVQQPDPNVGNFNELAIPDTSSFNLDFGSLETPELLENFDFDSFLNTDADATGFGFDPSNLTYPTDGVETASAMSEQMGMSES</sequence>
<name>A0A225AGU3_TALAT</name>
<feature type="region of interest" description="Disordered" evidence="3">
    <location>
        <begin position="68"/>
        <end position="94"/>
    </location>
</feature>
<evidence type="ECO:0000313" key="5">
    <source>
        <dbReference type="Proteomes" id="UP000214365"/>
    </source>
</evidence>
<evidence type="ECO:0008006" key="6">
    <source>
        <dbReference type="Google" id="ProtNLM"/>
    </source>
</evidence>
<dbReference type="GO" id="GO:0045944">
    <property type="term" value="P:positive regulation of transcription by RNA polymerase II"/>
    <property type="evidence" value="ECO:0007669"/>
    <property type="project" value="TreeGrafter"/>
</dbReference>
<comment type="caution">
    <text evidence="4">The sequence shown here is derived from an EMBL/GenBank/DDBJ whole genome shotgun (WGS) entry which is preliminary data.</text>
</comment>
<keyword evidence="2" id="KW-0539">Nucleus</keyword>
<comment type="subcellular location">
    <subcellularLocation>
        <location evidence="1">Nucleus</location>
    </subcellularLocation>
</comment>
<reference evidence="4 5" key="1">
    <citation type="submission" date="2015-06" db="EMBL/GenBank/DDBJ databases">
        <title>Talaromyces atroroseus IBT 11181 draft genome.</title>
        <authorList>
            <person name="Rasmussen K.B."/>
            <person name="Rasmussen S."/>
            <person name="Petersen B."/>
            <person name="Sicheritz-Ponten T."/>
            <person name="Mortensen U.H."/>
            <person name="Thrane U."/>
        </authorList>
    </citation>
    <scope>NUCLEOTIDE SEQUENCE [LARGE SCALE GENOMIC DNA]</scope>
    <source>
        <strain evidence="4 5">IBT 11181</strain>
    </source>
</reference>
<feature type="compositionally biased region" description="Low complexity" evidence="3">
    <location>
        <begin position="227"/>
        <end position="239"/>
    </location>
</feature>
<dbReference type="PANTHER" id="PTHR12610:SF12">
    <property type="entry name" value="SEQUENCE-SPECIFIC SINGLE-STRANDED DNA-BINDING PROTEIN, ISOFORM D"/>
    <property type="match status" value="1"/>
</dbReference>
<feature type="region of interest" description="Disordered" evidence="3">
    <location>
        <begin position="409"/>
        <end position="469"/>
    </location>
</feature>
<dbReference type="OrthoDB" id="5600002at2759"/>
<feature type="compositionally biased region" description="Pro residues" evidence="3">
    <location>
        <begin position="630"/>
        <end position="640"/>
    </location>
</feature>
<dbReference type="AlphaFoldDB" id="A0A225AGU3"/>
<feature type="compositionally biased region" description="Polar residues" evidence="3">
    <location>
        <begin position="428"/>
        <end position="442"/>
    </location>
</feature>
<feature type="compositionally biased region" description="Polar residues" evidence="3">
    <location>
        <begin position="644"/>
        <end position="655"/>
    </location>
</feature>
<dbReference type="PANTHER" id="PTHR12610">
    <property type="entry name" value="SINGLE STRANDED DNA BINDING PROTEIN"/>
    <property type="match status" value="1"/>
</dbReference>
<dbReference type="EMBL" id="LFMY01000009">
    <property type="protein sequence ID" value="OKL58413.1"/>
    <property type="molecule type" value="Genomic_DNA"/>
</dbReference>
<dbReference type="STRING" id="1441469.A0A225AGU3"/>
<proteinExistence type="predicted"/>
<dbReference type="RefSeq" id="XP_020118534.1">
    <property type="nucleotide sequence ID" value="XM_020268518.1"/>
</dbReference>
<feature type="compositionally biased region" description="Polar residues" evidence="3">
    <location>
        <begin position="507"/>
        <end position="526"/>
    </location>
</feature>
<gene>
    <name evidence="4" type="ORF">UA08_06219</name>
</gene>
<evidence type="ECO:0000256" key="2">
    <source>
        <dbReference type="ARBA" id="ARBA00023242"/>
    </source>
</evidence>
<dbReference type="GeneID" id="31005975"/>
<keyword evidence="5" id="KW-1185">Reference proteome</keyword>
<feature type="compositionally biased region" description="Basic and acidic residues" evidence="3">
    <location>
        <begin position="213"/>
        <end position="224"/>
    </location>
</feature>
<dbReference type="GO" id="GO:0005634">
    <property type="term" value="C:nucleus"/>
    <property type="evidence" value="ECO:0007669"/>
    <property type="project" value="UniProtKB-SubCell"/>
</dbReference>
<evidence type="ECO:0000256" key="3">
    <source>
        <dbReference type="SAM" id="MobiDB-lite"/>
    </source>
</evidence>
<feature type="region of interest" description="Disordered" evidence="3">
    <location>
        <begin position="205"/>
        <end position="266"/>
    </location>
</feature>
<accession>A0A225AGU3</accession>
<organism evidence="4 5">
    <name type="scientific">Talaromyces atroroseus</name>
    <dbReference type="NCBI Taxonomy" id="1441469"/>
    <lineage>
        <taxon>Eukaryota</taxon>
        <taxon>Fungi</taxon>
        <taxon>Dikarya</taxon>
        <taxon>Ascomycota</taxon>
        <taxon>Pezizomycotina</taxon>
        <taxon>Eurotiomycetes</taxon>
        <taxon>Eurotiomycetidae</taxon>
        <taxon>Eurotiales</taxon>
        <taxon>Trichocomaceae</taxon>
        <taxon>Talaromyces</taxon>
        <taxon>Talaromyces sect. Trachyspermi</taxon>
    </lineage>
</organism>
<feature type="compositionally biased region" description="Low complexity" evidence="3">
    <location>
        <begin position="656"/>
        <end position="665"/>
    </location>
</feature>
<protein>
    <recommendedName>
        <fullName evidence="6">LisH domain-containing protein</fullName>
    </recommendedName>
</protein>
<dbReference type="Proteomes" id="UP000214365">
    <property type="component" value="Unassembled WGS sequence"/>
</dbReference>
<evidence type="ECO:0000313" key="4">
    <source>
        <dbReference type="EMBL" id="OKL58413.1"/>
    </source>
</evidence>